<feature type="domain" description="Histidine kinase" evidence="11">
    <location>
        <begin position="240"/>
        <end position="453"/>
    </location>
</feature>
<dbReference type="PANTHER" id="PTHR45436:SF1">
    <property type="entry name" value="SENSOR PROTEIN QSEC"/>
    <property type="match status" value="1"/>
</dbReference>
<reference evidence="12 13" key="1">
    <citation type="submission" date="2019-08" db="EMBL/GenBank/DDBJ databases">
        <authorList>
            <person name="Peeters C."/>
        </authorList>
    </citation>
    <scope>NUCLEOTIDE SEQUENCE [LARGE SCALE GENOMIC DNA]</scope>
    <source>
        <strain evidence="12 13">LMG 30175</strain>
    </source>
</reference>
<dbReference type="Gene3D" id="3.30.565.10">
    <property type="entry name" value="Histidine kinase-like ATPase, C-terminal domain"/>
    <property type="match status" value="1"/>
</dbReference>
<dbReference type="Gene3D" id="1.10.287.130">
    <property type="match status" value="1"/>
</dbReference>
<keyword evidence="4" id="KW-0597">Phosphoprotein</keyword>
<dbReference type="InterPro" id="IPR004358">
    <property type="entry name" value="Sig_transdc_His_kin-like_C"/>
</dbReference>
<evidence type="ECO:0000256" key="9">
    <source>
        <dbReference type="ARBA" id="ARBA00023136"/>
    </source>
</evidence>
<dbReference type="PROSITE" id="PS50109">
    <property type="entry name" value="HIS_KIN"/>
    <property type="match status" value="1"/>
</dbReference>
<accession>A0A5E4SQJ7</accession>
<dbReference type="InterPro" id="IPR050428">
    <property type="entry name" value="TCS_sensor_his_kinase"/>
</dbReference>
<dbReference type="CDD" id="cd00075">
    <property type="entry name" value="HATPase"/>
    <property type="match status" value="1"/>
</dbReference>
<comment type="subcellular location">
    <subcellularLocation>
        <location evidence="2">Membrane</location>
    </subcellularLocation>
</comment>
<dbReference type="GO" id="GO:0005886">
    <property type="term" value="C:plasma membrane"/>
    <property type="evidence" value="ECO:0007669"/>
    <property type="project" value="TreeGrafter"/>
</dbReference>
<evidence type="ECO:0000256" key="3">
    <source>
        <dbReference type="ARBA" id="ARBA00012438"/>
    </source>
</evidence>
<dbReference type="AlphaFoldDB" id="A0A5E4SQJ7"/>
<evidence type="ECO:0000256" key="4">
    <source>
        <dbReference type="ARBA" id="ARBA00022553"/>
    </source>
</evidence>
<dbReference type="Pfam" id="PF08521">
    <property type="entry name" value="2CSK_N"/>
    <property type="match status" value="1"/>
</dbReference>
<keyword evidence="7 12" id="KW-0418">Kinase</keyword>
<keyword evidence="8 10" id="KW-1133">Transmembrane helix</keyword>
<dbReference type="EC" id="2.7.13.3" evidence="3"/>
<dbReference type="PANTHER" id="PTHR45436">
    <property type="entry name" value="SENSOR HISTIDINE KINASE YKOH"/>
    <property type="match status" value="1"/>
</dbReference>
<dbReference type="InterPro" id="IPR013727">
    <property type="entry name" value="2CSK_N"/>
</dbReference>
<dbReference type="RefSeq" id="WP_150695845.1">
    <property type="nucleotide sequence ID" value="NZ_CABPRZ010000003.1"/>
</dbReference>
<evidence type="ECO:0000259" key="11">
    <source>
        <dbReference type="PROSITE" id="PS50109"/>
    </source>
</evidence>
<keyword evidence="13" id="KW-1185">Reference proteome</keyword>
<dbReference type="SUPFAM" id="SSF47384">
    <property type="entry name" value="Homodimeric domain of signal transducing histidine kinase"/>
    <property type="match status" value="1"/>
</dbReference>
<dbReference type="InterPro" id="IPR036097">
    <property type="entry name" value="HisK_dim/P_sf"/>
</dbReference>
<name>A0A5E4SQJ7_9BURK</name>
<organism evidence="12 13">
    <name type="scientific">Pandoraea terrae</name>
    <dbReference type="NCBI Taxonomy" id="1537710"/>
    <lineage>
        <taxon>Bacteria</taxon>
        <taxon>Pseudomonadati</taxon>
        <taxon>Pseudomonadota</taxon>
        <taxon>Betaproteobacteria</taxon>
        <taxon>Burkholderiales</taxon>
        <taxon>Burkholderiaceae</taxon>
        <taxon>Pandoraea</taxon>
    </lineage>
</organism>
<comment type="catalytic activity">
    <reaction evidence="1">
        <text>ATP + protein L-histidine = ADP + protein N-phospho-L-histidine.</text>
        <dbReference type="EC" id="2.7.13.3"/>
    </reaction>
</comment>
<dbReference type="InterPro" id="IPR003594">
    <property type="entry name" value="HATPase_dom"/>
</dbReference>
<evidence type="ECO:0000256" key="5">
    <source>
        <dbReference type="ARBA" id="ARBA00022679"/>
    </source>
</evidence>
<keyword evidence="9 10" id="KW-0472">Membrane</keyword>
<evidence type="ECO:0000313" key="12">
    <source>
        <dbReference type="EMBL" id="VVD77381.1"/>
    </source>
</evidence>
<feature type="transmembrane region" description="Helical" evidence="10">
    <location>
        <begin position="161"/>
        <end position="181"/>
    </location>
</feature>
<dbReference type="SMART" id="SM00387">
    <property type="entry name" value="HATPase_c"/>
    <property type="match status" value="1"/>
</dbReference>
<dbReference type="EMBL" id="CABPRZ010000003">
    <property type="protein sequence ID" value="VVD77381.1"/>
    <property type="molecule type" value="Genomic_DNA"/>
</dbReference>
<dbReference type="Pfam" id="PF02518">
    <property type="entry name" value="HATPase_c"/>
    <property type="match status" value="1"/>
</dbReference>
<dbReference type="GO" id="GO:0000155">
    <property type="term" value="F:phosphorelay sensor kinase activity"/>
    <property type="evidence" value="ECO:0007669"/>
    <property type="project" value="InterPro"/>
</dbReference>
<dbReference type="InterPro" id="IPR003661">
    <property type="entry name" value="HisK_dim/P_dom"/>
</dbReference>
<dbReference type="Pfam" id="PF00512">
    <property type="entry name" value="HisKA"/>
    <property type="match status" value="1"/>
</dbReference>
<dbReference type="OrthoDB" id="8554694at2"/>
<dbReference type="CDD" id="cd00082">
    <property type="entry name" value="HisKA"/>
    <property type="match status" value="1"/>
</dbReference>
<keyword evidence="6 10" id="KW-0812">Transmembrane</keyword>
<keyword evidence="5" id="KW-0808">Transferase</keyword>
<dbReference type="SUPFAM" id="SSF55874">
    <property type="entry name" value="ATPase domain of HSP90 chaperone/DNA topoisomerase II/histidine kinase"/>
    <property type="match status" value="1"/>
</dbReference>
<gene>
    <name evidence="12" type="ORF">PTE30175_00882</name>
</gene>
<evidence type="ECO:0000256" key="6">
    <source>
        <dbReference type="ARBA" id="ARBA00022692"/>
    </source>
</evidence>
<evidence type="ECO:0000256" key="8">
    <source>
        <dbReference type="ARBA" id="ARBA00022989"/>
    </source>
</evidence>
<proteinExistence type="predicted"/>
<dbReference type="SMART" id="SM00388">
    <property type="entry name" value="HisKA"/>
    <property type="match status" value="1"/>
</dbReference>
<evidence type="ECO:0000313" key="13">
    <source>
        <dbReference type="Proteomes" id="UP000414233"/>
    </source>
</evidence>
<evidence type="ECO:0000256" key="1">
    <source>
        <dbReference type="ARBA" id="ARBA00000085"/>
    </source>
</evidence>
<dbReference type="InterPro" id="IPR005467">
    <property type="entry name" value="His_kinase_dom"/>
</dbReference>
<evidence type="ECO:0000256" key="7">
    <source>
        <dbReference type="ARBA" id="ARBA00022777"/>
    </source>
</evidence>
<evidence type="ECO:0000256" key="10">
    <source>
        <dbReference type="SAM" id="Phobius"/>
    </source>
</evidence>
<dbReference type="PRINTS" id="PR00344">
    <property type="entry name" value="BCTRLSENSOR"/>
</dbReference>
<sequence length="457" mass="49816">MSLRQHLLWWLLLPLAVFTAISGMMSYDAARQTADLVQDGALLASARTIGEVVGWDNGVVTATIPPAALEIFESPEQDHVFYRVIADGDRLLAGTPDLALPSVRSAQPVYFETTLNGQSIHAIAYERQLYDAGNTTHITVVVGKTQASRTAMIQALWHPQLLRQLIMLVLAALLVWLGLTFELRPLMKLKDDVANREPMQLVPIHADRLHAELRPIVDAINQCIARLHLHAAAQRQFIADAAHQLRTPLTVLDSQIQVARRCANPDPKLAETLRCMQRSSRRMADLTAKLLLLAQAESASSDSYRDKVDVANVMSDMLSELLVIAQQRNIDLGADLCADSYVAGNASLLSALMTNLVDNALRYTQCGGHVTASCRREGDEVLMQVADNGPGIAAEARSRVFQRFYRGTTNAEGTGLGMAIVREIAHSHGGTVQLDPGAGGIGLVATVRMRAWQGDTI</sequence>
<evidence type="ECO:0000256" key="2">
    <source>
        <dbReference type="ARBA" id="ARBA00004370"/>
    </source>
</evidence>
<protein>
    <recommendedName>
        <fullName evidence="3">histidine kinase</fullName>
        <ecNumber evidence="3">2.7.13.3</ecNumber>
    </recommendedName>
</protein>
<dbReference type="Proteomes" id="UP000414233">
    <property type="component" value="Unassembled WGS sequence"/>
</dbReference>
<dbReference type="InterPro" id="IPR036890">
    <property type="entry name" value="HATPase_C_sf"/>
</dbReference>